<dbReference type="GO" id="GO:0051301">
    <property type="term" value="P:cell division"/>
    <property type="evidence" value="ECO:0007669"/>
    <property type="project" value="InterPro"/>
</dbReference>
<dbReference type="InterPro" id="IPR003494">
    <property type="entry name" value="SHS2_FtsA"/>
</dbReference>
<dbReference type="Gene3D" id="3.30.420.40">
    <property type="match status" value="2"/>
</dbReference>
<protein>
    <recommendedName>
        <fullName evidence="1">SHS2 domain-containing protein</fullName>
    </recommendedName>
</protein>
<dbReference type="GO" id="GO:0009898">
    <property type="term" value="C:cytoplasmic side of plasma membrane"/>
    <property type="evidence" value="ECO:0007669"/>
    <property type="project" value="TreeGrafter"/>
</dbReference>
<dbReference type="PANTHER" id="PTHR32432">
    <property type="entry name" value="CELL DIVISION PROTEIN FTSA-RELATED"/>
    <property type="match status" value="1"/>
</dbReference>
<evidence type="ECO:0000313" key="2">
    <source>
        <dbReference type="EMBL" id="OGJ02126.1"/>
    </source>
</evidence>
<dbReference type="SUPFAM" id="SSF53067">
    <property type="entry name" value="Actin-like ATPase domain"/>
    <property type="match status" value="2"/>
</dbReference>
<comment type="caution">
    <text evidence="2">The sequence shown here is derived from an EMBL/GenBank/DDBJ whole genome shotgun (WGS) entry which is preliminary data.</text>
</comment>
<evidence type="ECO:0000259" key="1">
    <source>
        <dbReference type="SMART" id="SM00842"/>
    </source>
</evidence>
<name>A0A1F6Y706_9BACT</name>
<feature type="domain" description="SHS2" evidence="1">
    <location>
        <begin position="1"/>
        <end position="161"/>
    </location>
</feature>
<sequence>MGEYPTGGMRHGYITQFDDTVKSIRQAVGLAEKTSGVKIKRAFVSVGDVTLRGYVSSGVAIISKADGEVTTLDVNKALADCEENLSLNNRKIIQITPLSYKLDGVEVLGRLEGMRGNKLEIKALFTTYSSVHLEDLIAAIADAGVETIDVVASPVAGSHIALSEKQKIVGSALINIGAETVSLAVFENGSLLSAHTFSIGASDVTNDIALGLKIPLELAESFKLGNITPEYSKKKLDEIIEARFSDIFELVDNHLKKIKRSELLPAGVIFVGSGANTLGLEEFAKSALGLPSCIGTTEIFGNIKTKLRDPAWFTVLGLIIGGRDSDNYSRGALGGIFKDLKNSIKLGIKQLMP</sequence>
<dbReference type="InterPro" id="IPR043129">
    <property type="entry name" value="ATPase_NBD"/>
</dbReference>
<dbReference type="AlphaFoldDB" id="A0A1F6Y706"/>
<accession>A0A1F6Y706</accession>
<dbReference type="SMART" id="SM00842">
    <property type="entry name" value="FtsA"/>
    <property type="match status" value="1"/>
</dbReference>
<evidence type="ECO:0000313" key="3">
    <source>
        <dbReference type="Proteomes" id="UP000178645"/>
    </source>
</evidence>
<proteinExistence type="predicted"/>
<dbReference type="Proteomes" id="UP000178645">
    <property type="component" value="Unassembled WGS sequence"/>
</dbReference>
<gene>
    <name evidence="2" type="ORF">A3G53_00425</name>
</gene>
<reference evidence="2 3" key="1">
    <citation type="journal article" date="2016" name="Nat. Commun.">
        <title>Thousands of microbial genomes shed light on interconnected biogeochemical processes in an aquifer system.</title>
        <authorList>
            <person name="Anantharaman K."/>
            <person name="Brown C.T."/>
            <person name="Hug L.A."/>
            <person name="Sharon I."/>
            <person name="Castelle C.J."/>
            <person name="Probst A.J."/>
            <person name="Thomas B.C."/>
            <person name="Singh A."/>
            <person name="Wilkins M.J."/>
            <person name="Karaoz U."/>
            <person name="Brodie E.L."/>
            <person name="Williams K.H."/>
            <person name="Hubbard S.S."/>
            <person name="Banfield J.F."/>
        </authorList>
    </citation>
    <scope>NUCLEOTIDE SEQUENCE [LARGE SCALE GENOMIC DNA]</scope>
</reference>
<organism evidence="2 3">
    <name type="scientific">Candidatus Nomurabacteria bacterium RIFCSPLOWO2_12_FULL_44_11</name>
    <dbReference type="NCBI Taxonomy" id="1801796"/>
    <lineage>
        <taxon>Bacteria</taxon>
        <taxon>Candidatus Nomuraibacteriota</taxon>
    </lineage>
</organism>
<dbReference type="Pfam" id="PF14450">
    <property type="entry name" value="FtsA"/>
    <property type="match status" value="1"/>
</dbReference>
<dbReference type="Pfam" id="PF02491">
    <property type="entry name" value="SHS2_FTSA"/>
    <property type="match status" value="1"/>
</dbReference>
<dbReference type="InterPro" id="IPR050696">
    <property type="entry name" value="FtsA/MreB"/>
</dbReference>
<dbReference type="GO" id="GO:0032153">
    <property type="term" value="C:cell division site"/>
    <property type="evidence" value="ECO:0007669"/>
    <property type="project" value="TreeGrafter"/>
</dbReference>
<dbReference type="PANTHER" id="PTHR32432:SF4">
    <property type="entry name" value="CELL DIVISION PROTEIN FTSA"/>
    <property type="match status" value="1"/>
</dbReference>
<dbReference type="EMBL" id="MFVU01000012">
    <property type="protein sequence ID" value="OGJ02126.1"/>
    <property type="molecule type" value="Genomic_DNA"/>
</dbReference>